<evidence type="ECO:0000256" key="12">
    <source>
        <dbReference type="ARBA" id="ARBA00022840"/>
    </source>
</evidence>
<evidence type="ECO:0000256" key="3">
    <source>
        <dbReference type="ARBA" id="ARBA00011902"/>
    </source>
</evidence>
<dbReference type="InterPro" id="IPR000719">
    <property type="entry name" value="Prot_kinase_dom"/>
</dbReference>
<comment type="subcellular location">
    <subcellularLocation>
        <location evidence="2">Cell membrane</location>
        <topology evidence="2">Multi-pass membrane protein</topology>
    </subcellularLocation>
    <subcellularLocation>
        <location evidence="1">Membrane</location>
        <topology evidence="1">Single-pass membrane protein</topology>
    </subcellularLocation>
</comment>
<evidence type="ECO:0000256" key="21">
    <source>
        <dbReference type="ARBA" id="ARBA00023319"/>
    </source>
</evidence>
<dbReference type="SUPFAM" id="SSF53850">
    <property type="entry name" value="Periplasmic binding protein-like II"/>
    <property type="match status" value="1"/>
</dbReference>
<dbReference type="Gene3D" id="1.10.510.10">
    <property type="entry name" value="Transferase(Phosphotransferase) domain 1"/>
    <property type="match status" value="1"/>
</dbReference>
<dbReference type="InterPro" id="IPR050122">
    <property type="entry name" value="RTK"/>
</dbReference>
<evidence type="ECO:0000256" key="23">
    <source>
        <dbReference type="ARBA" id="ARBA00056965"/>
    </source>
</evidence>
<feature type="compositionally biased region" description="Low complexity" evidence="26">
    <location>
        <begin position="1406"/>
        <end position="1428"/>
    </location>
</feature>
<evidence type="ECO:0000256" key="20">
    <source>
        <dbReference type="ARBA" id="ARBA00023224"/>
    </source>
</evidence>
<evidence type="ECO:0000256" key="13">
    <source>
        <dbReference type="ARBA" id="ARBA00022989"/>
    </source>
</evidence>
<dbReference type="InterPro" id="IPR028082">
    <property type="entry name" value="Peripla_BP_I"/>
</dbReference>
<dbReference type="FunFam" id="1.10.510.10:FF:001227">
    <property type="entry name" value="Tyrosine-protein kinase receptor"/>
    <property type="match status" value="1"/>
</dbReference>
<feature type="compositionally biased region" description="Basic residues" evidence="26">
    <location>
        <begin position="1322"/>
        <end position="1332"/>
    </location>
</feature>
<dbReference type="EMBL" id="BK006716">
    <property type="protein sequence ID" value="DAA06500.1"/>
    <property type="molecule type" value="mRNA"/>
</dbReference>
<evidence type="ECO:0000256" key="10">
    <source>
        <dbReference type="ARBA" id="ARBA00022741"/>
    </source>
</evidence>
<evidence type="ECO:0000259" key="28">
    <source>
        <dbReference type="PROSITE" id="PS50011"/>
    </source>
</evidence>
<evidence type="ECO:0000256" key="25">
    <source>
        <dbReference type="PROSITE-ProRule" id="PRU10141"/>
    </source>
</evidence>
<feature type="binding site" evidence="25">
    <location>
        <position position="1052"/>
    </location>
    <ligand>
        <name>ATP</name>
        <dbReference type="ChEBI" id="CHEBI:30616"/>
    </ligand>
</feature>
<feature type="non-terminal residue" evidence="29">
    <location>
        <position position="1"/>
    </location>
</feature>
<keyword evidence="15 27" id="KW-0472">Membrane</keyword>
<feature type="region of interest" description="Disordered" evidence="26">
    <location>
        <begin position="1390"/>
        <end position="1430"/>
    </location>
</feature>
<name>C4XV88_STRPU</name>
<keyword evidence="10 25" id="KW-0547">Nucleotide-binding</keyword>
<comment type="function">
    <text evidence="23">Receptor for basic fibroblast growth factor.</text>
</comment>
<sequence length="1566" mass="175334">MGSAYGYRLSAGAEECWDRKQDGWYLLEISAIYLRSLLSTQDHYYLLEIITIYSRSVLSTRDQYYLLEISVIYSRSVLSTQDQYYLLEISTIYKISVIYSRSVLSTQDQYYLLEINFESKQNFVVDGIVYPVVLGGSTSSWRPSQAFTNQVLKILLQEVMGYSNVTIAMDDTKVISTSQSVSQITGCFNAMCEEKSAQTIWSPSIDAEVWLDDPLSLQPWMETQEIVDLGPIGIQARFGWYVSTALVTTLYSVDGLIVDHWRVLQNSQMTAYLTISTNEIEVLTTESAATAMFKGQRYCDRPECTNGVYYPPWCTQNNSQCVILLADYPESNFDKLTDQIQSLGLMVGVAWIGPNLKSTVQQRQEKNQPTLFFGWTPDDLTSSGAFSRVAFPSCQENAAEDNPASLNCLHVVPDVDGATGGCDFPWQNVNKVAWRPLVVGAPYIYDLLKDVTFASSKMDGIMYSYYFSRLNMAEFACEWVQRNSGTWEPWIPSGSAGIKRTILLGGLFETLIDPTSPNSGIEPGARMAIDAVNADLNILPNYKLTLASMETGCSPETSLLSYFKFYEDRGQSLAGLVGPMCSSEAEVVGSVSRFLNTVVVSYQSDSPSLSNKDQYPYYFRTFPDTTEQCYALIELFQNFGWGRYALLSDSEDITYKVMKNMEEVMIEGGIEMVVDIYMATNEVNQAAVTSYLEEIVSKKAHIIVGYFPENVARLVLCEAHKQGLTGEKGYQWFLPEWYQDAWWDTDYHNKNSPSYSIFSTSPSSFNISCTTTEMMQAIKGYISLSRAYIANWDKPVPGHETVEGWINEYNSLIEKEGKMPSTYAAYAYDTVWTYAYALDKLLFNDVAALDTLSSQQTIRTYLRHLSNTSFSGVTGEVKFMDQDRRGPISIHQHHPPTTTIIGSYIPDMDTKDQGSLSLNTSGIMWASGSQPTDGANGPTCMVEGLRQALGSDCRTAIALMNTILLLVILVSTIILAVFIKRRYDRKVKRTEQHIKQLTLMGLGEGALITLDEWEMPRENVVLNRKLGEGAFGTVYGGEALLDDNKWAAVAVKTLKLGASVEEKLDFLSEAEVMKRFNHKNIVNLLGVCTRGEPMYAVMEFMLYGDLKTFLLGRRHLVGEGVYERNQHVMCPDQLTSMVSDIASGLSYLASINYVHRDLACRNCLVDASYTVKIGDFGMTRALYDSDYYRLGKRSKLPVRWMAPESLTEGIFTTMSDVWSLGVVIYEVVTFGSFPYQELSNAEVLDYIRNRNSLRPPEGCSPALGALMMQCWAIQPQHRPTAKDVNDILCQRPHLITPCLGVPLGSIPPEEIHSTGLPLSPVRPKHPAPKHSTRSNSSTEMHMGREFNRIHDDEFLTGHLASVGHIFRASKRRSKNKKSFSRCSFELAPSGSRRLRRDSETERNCISIISSTASAPSTSMSNTSTPSTSQDSCVVAVEDLPPVIHRGRSRTSATLEHNFLHRLPSGGTFTKLLKKAATEDNIYSESESRQHSWSLFSCIDSERFEGLPLLQHQSSRRGSKRPRSKSLGSKSSGSKSPSSKHSLYVTLSRNGFDDSKEEETMISFVSN</sequence>
<comment type="catalytic activity">
    <reaction evidence="22">
        <text>L-tyrosyl-[protein] + ATP = O-phospho-L-tyrosyl-[protein] + ADP + H(+)</text>
        <dbReference type="Rhea" id="RHEA:10596"/>
        <dbReference type="Rhea" id="RHEA-COMP:10136"/>
        <dbReference type="Rhea" id="RHEA-COMP:20101"/>
        <dbReference type="ChEBI" id="CHEBI:15378"/>
        <dbReference type="ChEBI" id="CHEBI:30616"/>
        <dbReference type="ChEBI" id="CHEBI:46858"/>
        <dbReference type="ChEBI" id="CHEBI:61978"/>
        <dbReference type="ChEBI" id="CHEBI:456216"/>
        <dbReference type="EC" id="2.7.10.1"/>
    </reaction>
</comment>
<evidence type="ECO:0000256" key="7">
    <source>
        <dbReference type="ARBA" id="ARBA00022692"/>
    </source>
</evidence>
<keyword evidence="4" id="KW-1003">Cell membrane</keyword>
<keyword evidence="11 29" id="KW-0418">Kinase</keyword>
<evidence type="ECO:0000256" key="8">
    <source>
        <dbReference type="ARBA" id="ARBA00022729"/>
    </source>
</evidence>
<keyword evidence="17" id="KW-1015">Disulfide bond</keyword>
<keyword evidence="6" id="KW-0808">Transferase</keyword>
<dbReference type="SUPFAM" id="SSF56112">
    <property type="entry name" value="Protein kinase-like (PK-like)"/>
    <property type="match status" value="1"/>
</dbReference>
<evidence type="ECO:0000256" key="9">
    <source>
        <dbReference type="ARBA" id="ARBA00022737"/>
    </source>
</evidence>
<dbReference type="PROSITE" id="PS00107">
    <property type="entry name" value="PROTEIN_KINASE_ATP"/>
    <property type="match status" value="1"/>
</dbReference>
<keyword evidence="13 27" id="KW-1133">Transmembrane helix</keyword>
<dbReference type="Pfam" id="PF01094">
    <property type="entry name" value="ANF_receptor"/>
    <property type="match status" value="1"/>
</dbReference>
<dbReference type="FunFam" id="3.30.200.20:FF:000593">
    <property type="entry name" value="Predicted protein"/>
    <property type="match status" value="1"/>
</dbReference>
<keyword evidence="14" id="KW-0297">G-protein coupled receptor</keyword>
<dbReference type="InterPro" id="IPR020635">
    <property type="entry name" value="Tyr_kinase_cat_dom"/>
</dbReference>
<dbReference type="Gene3D" id="3.30.200.20">
    <property type="entry name" value="Phosphorylase Kinase, domain 1"/>
    <property type="match status" value="1"/>
</dbReference>
<dbReference type="GO" id="GO:0004714">
    <property type="term" value="F:transmembrane receptor protein tyrosine kinase activity"/>
    <property type="evidence" value="ECO:0007669"/>
    <property type="project" value="UniProtKB-EC"/>
</dbReference>
<keyword evidence="8" id="KW-0732">Signal</keyword>
<evidence type="ECO:0000256" key="2">
    <source>
        <dbReference type="ARBA" id="ARBA00004651"/>
    </source>
</evidence>
<keyword evidence="9" id="KW-0677">Repeat</keyword>
<evidence type="ECO:0000256" key="5">
    <source>
        <dbReference type="ARBA" id="ARBA00022553"/>
    </source>
</evidence>
<keyword evidence="7 27" id="KW-0812">Transmembrane</keyword>
<feature type="domain" description="Protein kinase" evidence="28">
    <location>
        <begin position="1020"/>
        <end position="1294"/>
    </location>
</feature>
<gene>
    <name evidence="29" type="primary">VKR</name>
    <name evidence="29" type="ORF">LOC591965</name>
</gene>
<dbReference type="CDD" id="cd06366">
    <property type="entry name" value="PBP1_GABAb_receptor"/>
    <property type="match status" value="1"/>
</dbReference>
<reference evidence="29" key="1">
    <citation type="journal article" date="2003" name="Mol. Biochem. Parasitol.">
        <title>An unusual receptor tyrosine kinase of Schistosoma mansoni contains a Venus Flytrap module.</title>
        <authorList>
            <person name="Vicogne J."/>
            <person name="Pin J.P."/>
            <person name="Lardans V."/>
            <person name="Capron M."/>
            <person name="Noel C."/>
            <person name="Dissous C."/>
        </authorList>
    </citation>
    <scope>NUCLEOTIDE SEQUENCE</scope>
</reference>
<dbReference type="PANTHER" id="PTHR24416:SF489">
    <property type="entry name" value="PROTEIN KINASE DOMAIN-CONTAINING PROTEIN"/>
    <property type="match status" value="1"/>
</dbReference>
<feature type="region of interest" description="Disordered" evidence="26">
    <location>
        <begin position="1508"/>
        <end position="1544"/>
    </location>
</feature>
<dbReference type="PROSITE" id="PS00109">
    <property type="entry name" value="PROTEIN_KINASE_TYR"/>
    <property type="match status" value="1"/>
</dbReference>
<feature type="compositionally biased region" description="Basic residues" evidence="26">
    <location>
        <begin position="1513"/>
        <end position="1523"/>
    </location>
</feature>
<dbReference type="Pfam" id="PF07714">
    <property type="entry name" value="PK_Tyr_Ser-Thr"/>
    <property type="match status" value="1"/>
</dbReference>
<dbReference type="InterPro" id="IPR001828">
    <property type="entry name" value="ANF_lig-bd_rcpt"/>
</dbReference>
<dbReference type="FunFam" id="3.40.50.2300:FF:000063">
    <property type="entry name" value="Gamma-aminobutyric acid type B receptor subunit"/>
    <property type="match status" value="1"/>
</dbReference>
<dbReference type="SUPFAM" id="SSF53822">
    <property type="entry name" value="Periplasmic binding protein-like I"/>
    <property type="match status" value="1"/>
</dbReference>
<keyword evidence="12 25" id="KW-0067">ATP-binding</keyword>
<dbReference type="InterPro" id="IPR001245">
    <property type="entry name" value="Ser-Thr/Tyr_kinase_cat_dom"/>
</dbReference>
<dbReference type="Gene3D" id="3.40.50.2300">
    <property type="match status" value="2"/>
</dbReference>
<dbReference type="InterPro" id="IPR008266">
    <property type="entry name" value="Tyr_kinase_AS"/>
</dbReference>
<dbReference type="InterPro" id="IPR017441">
    <property type="entry name" value="Protein_kinase_ATP_BS"/>
</dbReference>
<dbReference type="PRINTS" id="PR00109">
    <property type="entry name" value="TYRKINASE"/>
</dbReference>
<evidence type="ECO:0000256" key="17">
    <source>
        <dbReference type="ARBA" id="ARBA00023157"/>
    </source>
</evidence>
<keyword evidence="16" id="KW-0829">Tyrosine-protein kinase</keyword>
<reference evidence="29" key="2">
    <citation type="journal article" date="2009" name="PLoS ONE">
        <title>A new family of receptor tyrosine kinases with a venus flytrap binding domain in insects and other invertebrates activated by aminoacids.</title>
        <authorList>
            <person name="Ahier A."/>
            <person name="Rondard P."/>
            <person name="Gouignard N."/>
            <person name="Khayath N."/>
            <person name="Huang S."/>
            <person name="Trolet J."/>
            <person name="Donoghue D.J."/>
            <person name="Gauthier M."/>
            <person name="Pin J.P."/>
            <person name="Dissous C."/>
        </authorList>
    </citation>
    <scope>NUCLEOTIDE SEQUENCE</scope>
</reference>
<protein>
    <recommendedName>
        <fullName evidence="24">Gamma-aminobutyric acid type B receptor subunit 2</fullName>
        <ecNumber evidence="3">2.7.10.1</ecNumber>
    </recommendedName>
</protein>
<dbReference type="SMART" id="SM00219">
    <property type="entry name" value="TyrKc"/>
    <property type="match status" value="1"/>
</dbReference>
<keyword evidence="18 29" id="KW-0675">Receptor</keyword>
<evidence type="ECO:0000313" key="29">
    <source>
        <dbReference type="EMBL" id="DAA06500.1"/>
    </source>
</evidence>
<evidence type="ECO:0000256" key="24">
    <source>
        <dbReference type="ARBA" id="ARBA00073785"/>
    </source>
</evidence>
<dbReference type="HOGENOM" id="CLU_003500_1_0_1"/>
<dbReference type="PANTHER" id="PTHR24416">
    <property type="entry name" value="TYROSINE-PROTEIN KINASE RECEPTOR"/>
    <property type="match status" value="1"/>
</dbReference>
<keyword evidence="21" id="KW-0393">Immunoglobulin domain</keyword>
<dbReference type="GO" id="GO:0005886">
    <property type="term" value="C:plasma membrane"/>
    <property type="evidence" value="ECO:0007669"/>
    <property type="project" value="UniProtKB-SubCell"/>
</dbReference>
<dbReference type="PROSITE" id="PS50011">
    <property type="entry name" value="PROTEIN_KINASE_DOM"/>
    <property type="match status" value="1"/>
</dbReference>
<accession>C4XV88</accession>
<feature type="transmembrane region" description="Helical" evidence="27">
    <location>
        <begin position="956"/>
        <end position="979"/>
    </location>
</feature>
<evidence type="ECO:0000256" key="11">
    <source>
        <dbReference type="ARBA" id="ARBA00022777"/>
    </source>
</evidence>
<evidence type="ECO:0000256" key="14">
    <source>
        <dbReference type="ARBA" id="ARBA00023040"/>
    </source>
</evidence>
<evidence type="ECO:0000256" key="6">
    <source>
        <dbReference type="ARBA" id="ARBA00022679"/>
    </source>
</evidence>
<keyword evidence="19" id="KW-0325">Glycoprotein</keyword>
<evidence type="ECO:0000256" key="4">
    <source>
        <dbReference type="ARBA" id="ARBA00022475"/>
    </source>
</evidence>
<proteinExistence type="evidence at transcript level"/>
<keyword evidence="5" id="KW-0597">Phosphoprotein</keyword>
<evidence type="ECO:0000256" key="18">
    <source>
        <dbReference type="ARBA" id="ARBA00023170"/>
    </source>
</evidence>
<evidence type="ECO:0000256" key="22">
    <source>
        <dbReference type="ARBA" id="ARBA00051243"/>
    </source>
</evidence>
<evidence type="ECO:0000256" key="27">
    <source>
        <dbReference type="SAM" id="Phobius"/>
    </source>
</evidence>
<dbReference type="GO" id="GO:0004930">
    <property type="term" value="F:G protein-coupled receptor activity"/>
    <property type="evidence" value="ECO:0007669"/>
    <property type="project" value="UniProtKB-KW"/>
</dbReference>
<keyword evidence="20" id="KW-0807">Transducer</keyword>
<feature type="region of interest" description="Disordered" evidence="26">
    <location>
        <begin position="1312"/>
        <end position="1340"/>
    </location>
</feature>
<dbReference type="PRINTS" id="PR01176">
    <property type="entry name" value="GABABRECEPTR"/>
</dbReference>
<evidence type="ECO:0000256" key="1">
    <source>
        <dbReference type="ARBA" id="ARBA00004167"/>
    </source>
</evidence>
<evidence type="ECO:0000256" key="16">
    <source>
        <dbReference type="ARBA" id="ARBA00023137"/>
    </source>
</evidence>
<dbReference type="CDD" id="cd00192">
    <property type="entry name" value="PTKc"/>
    <property type="match status" value="1"/>
</dbReference>
<evidence type="ECO:0000256" key="26">
    <source>
        <dbReference type="SAM" id="MobiDB-lite"/>
    </source>
</evidence>
<organism evidence="29">
    <name type="scientific">Strongylocentrotus purpuratus</name>
    <name type="common">Purple sea urchin</name>
    <dbReference type="NCBI Taxonomy" id="7668"/>
    <lineage>
        <taxon>Eukaryota</taxon>
        <taxon>Metazoa</taxon>
        <taxon>Echinodermata</taxon>
        <taxon>Eleutherozoa</taxon>
        <taxon>Echinozoa</taxon>
        <taxon>Echinoidea</taxon>
        <taxon>Euechinoidea</taxon>
        <taxon>Echinacea</taxon>
        <taxon>Camarodonta</taxon>
        <taxon>Echinidea</taxon>
        <taxon>Strongylocentrotidae</taxon>
        <taxon>Strongylocentrotus</taxon>
    </lineage>
</organism>
<evidence type="ECO:0000256" key="19">
    <source>
        <dbReference type="ARBA" id="ARBA00023180"/>
    </source>
</evidence>
<dbReference type="GO" id="GO:0005524">
    <property type="term" value="F:ATP binding"/>
    <property type="evidence" value="ECO:0007669"/>
    <property type="project" value="UniProtKB-UniRule"/>
</dbReference>
<evidence type="ECO:0000256" key="15">
    <source>
        <dbReference type="ARBA" id="ARBA00023136"/>
    </source>
</evidence>
<dbReference type="EC" id="2.7.10.1" evidence="3"/>
<feature type="compositionally biased region" description="Low complexity" evidence="26">
    <location>
        <begin position="1524"/>
        <end position="1542"/>
    </location>
</feature>
<dbReference type="InterPro" id="IPR011009">
    <property type="entry name" value="Kinase-like_dom_sf"/>
</dbReference>